<dbReference type="RefSeq" id="WP_029428642.1">
    <property type="nucleotide sequence ID" value="NZ_CP012801.1"/>
</dbReference>
<feature type="chain" id="PRO_5006047120" description="RHS repeat protein" evidence="1">
    <location>
        <begin position="22"/>
        <end position="1033"/>
    </location>
</feature>
<evidence type="ECO:0000256" key="1">
    <source>
        <dbReference type="SAM" id="SignalP"/>
    </source>
</evidence>
<gene>
    <name evidence="2" type="ORF">BcellWH2_04459</name>
</gene>
<protein>
    <recommendedName>
        <fullName evidence="4">RHS repeat protein</fullName>
    </recommendedName>
</protein>
<organism evidence="2 3">
    <name type="scientific">Bacteroides cellulosilyticus</name>
    <dbReference type="NCBI Taxonomy" id="246787"/>
    <lineage>
        <taxon>Bacteria</taxon>
        <taxon>Pseudomonadati</taxon>
        <taxon>Bacteroidota</taxon>
        <taxon>Bacteroidia</taxon>
        <taxon>Bacteroidales</taxon>
        <taxon>Bacteroidaceae</taxon>
        <taxon>Bacteroides</taxon>
    </lineage>
</organism>
<proteinExistence type="predicted"/>
<sequence>MNKKIITMLTLLLIQSLGAFSQHMPLLNVPSPEVAGLGEYGTVPIGLYTGVPGISVPLHEMQVGGQSFPITAAYHLSSVKPQMQEGCLGLGWSLQVGGYINRSVNGLYDEKMHADGYAPGYYAHAHQLKGMTNEQFAAATRNIRSNASTPSYYELSADEFSFNFFGYSGTFYYNGDDDWTVISDQDIRVEFNPADGEGFVKLKNLRHEIEPGSWGAQGYNNRFFNKFSLITPDGCRYEFGGINATEYSISYYNRNNSDLIATTWQLSKIITPDNRTITYRYEAADLLCDLKYMPQSQTLYEAPCIPHNPSRGRDAMTGFLIMPVRLAGIETPDEDISLNYFEDLAYGSHFWSGALGWNVDEYYPEDIYHPAQEFDRKQFSLFMHTTLDYTTSPLLQESIRKNLKHSVLHRIGIRSRNDASRARSVYFDYTFNNRRKLSLIASREGIPVLIPDYASAPGIFLLRGYKVPVSLTPDKDPEYKFTYNTERPMPTSYTDPETDYWGYYVGSNVSFSAIPQFRKPVPSLIFGQSDVLTEIVYPTGAKNRFVYELNSYSRIVDVTHIQLKKQSGSAGGLRVAAVSRHDRNGVLLDTRKYYYAEDKKAGSASSGILREAPVYGITYTASGGVVLEQMSEGGYFASVTNLISPVVGYSCVIEETLDADGHSQGYIKRSYSNYDADLYGDTHFDEPALYSNAGGESAVKPFTSRSVERGKLLSEETYNSGGKLLKKCIQHYKAVNRDDFKTAHQVAVFFCTDLDYETFSYACVGTLTRVYTYSYLPDSIAETVYPSEGTIPGYNTGRTLSYDSHKLLKQEKTLTSKGSSHTVNYTYPADHSNCQWMVDAHLLSPVVEKITVEGEKSLKETYAYGYHPQGSRYMPYLKSVGSLFDGLDSRTDYQVEKTDVYANPVVTVSRGVTSICLWSYEGRQLIARIENAAYDKVMSLLGKSPESFSAADKPDHTTYKLIEGIRHKLPKARVTIYKYTSGMQIDSVTSPDGQSVFYKYDYLGRLREEYFYEKSAGLLQRKLLNTYDYHYQH</sequence>
<reference evidence="2 3" key="1">
    <citation type="journal article" date="2015" name="Science">
        <title>Genetic determinants of in vivo fitness and diet responsiveness in multiple human gut Bacteroides.</title>
        <authorList>
            <person name="Wu M."/>
            <person name="McNulty N.P."/>
            <person name="Rodionov D.A."/>
            <person name="Khoroshkin M.S."/>
            <person name="Griffin N.W."/>
            <person name="Cheng J."/>
            <person name="Latreille P."/>
            <person name="Kerstetter R.A."/>
            <person name="Terrapon N."/>
            <person name="Henrissat B."/>
            <person name="Osterman A.L."/>
            <person name="Gordon J.I."/>
        </authorList>
    </citation>
    <scope>NUCLEOTIDE SEQUENCE [LARGE SCALE GENOMIC DNA]</scope>
    <source>
        <strain evidence="2 3">WH2</strain>
    </source>
</reference>
<feature type="signal peptide" evidence="1">
    <location>
        <begin position="1"/>
        <end position="21"/>
    </location>
</feature>
<accession>A0A0P0G1Y9</accession>
<keyword evidence="1" id="KW-0732">Signal</keyword>
<evidence type="ECO:0000313" key="3">
    <source>
        <dbReference type="Proteomes" id="UP000061809"/>
    </source>
</evidence>
<evidence type="ECO:0008006" key="4">
    <source>
        <dbReference type="Google" id="ProtNLM"/>
    </source>
</evidence>
<dbReference type="KEGG" id="bcel:BcellWH2_04459"/>
<dbReference type="AlphaFoldDB" id="A0A0P0G1Y9"/>
<name>A0A0P0G1Y9_9BACE</name>
<dbReference type="Proteomes" id="UP000061809">
    <property type="component" value="Chromosome"/>
</dbReference>
<dbReference type="EMBL" id="CP012801">
    <property type="protein sequence ID" value="ALJ61676.1"/>
    <property type="molecule type" value="Genomic_DNA"/>
</dbReference>
<dbReference type="PATRIC" id="fig|246787.4.peg.4608"/>
<evidence type="ECO:0000313" key="2">
    <source>
        <dbReference type="EMBL" id="ALJ61676.1"/>
    </source>
</evidence>